<evidence type="ECO:0000256" key="8">
    <source>
        <dbReference type="SAM" id="MobiDB-lite"/>
    </source>
</evidence>
<evidence type="ECO:0000256" key="5">
    <source>
        <dbReference type="ARBA" id="ARBA00022989"/>
    </source>
</evidence>
<dbReference type="OrthoDB" id="9815258at2"/>
<proteinExistence type="inferred from homology"/>
<dbReference type="GO" id="GO:0031460">
    <property type="term" value="P:glycine betaine transport"/>
    <property type="evidence" value="ECO:0007669"/>
    <property type="project" value="TreeGrafter"/>
</dbReference>
<name>A0A7W8ZXE8_9MICO</name>
<evidence type="ECO:0000256" key="1">
    <source>
        <dbReference type="ARBA" id="ARBA00004141"/>
    </source>
</evidence>
<dbReference type="CDD" id="cd06261">
    <property type="entry name" value="TM_PBP2"/>
    <property type="match status" value="1"/>
</dbReference>
<feature type="transmembrane region" description="Helical" evidence="7">
    <location>
        <begin position="92"/>
        <end position="115"/>
    </location>
</feature>
<dbReference type="GO" id="GO:0015871">
    <property type="term" value="P:choline transport"/>
    <property type="evidence" value="ECO:0007669"/>
    <property type="project" value="TreeGrafter"/>
</dbReference>
<dbReference type="InterPro" id="IPR035906">
    <property type="entry name" value="MetI-like_sf"/>
</dbReference>
<evidence type="ECO:0000256" key="4">
    <source>
        <dbReference type="ARBA" id="ARBA00022692"/>
    </source>
</evidence>
<accession>A0A7W8ZXE8</accession>
<evidence type="ECO:0000256" key="7">
    <source>
        <dbReference type="RuleBase" id="RU363032"/>
    </source>
</evidence>
<dbReference type="GO" id="GO:0043190">
    <property type="term" value="C:ATP-binding cassette (ABC) transporter complex"/>
    <property type="evidence" value="ECO:0007669"/>
    <property type="project" value="TreeGrafter"/>
</dbReference>
<keyword evidence="6 7" id="KW-0472">Membrane</keyword>
<feature type="transmembrane region" description="Helical" evidence="7">
    <location>
        <begin position="69"/>
        <end position="86"/>
    </location>
</feature>
<dbReference type="RefSeq" id="WP_084141376.1">
    <property type="nucleotide sequence ID" value="NZ_JACHBQ010000001.1"/>
</dbReference>
<feature type="transmembrane region" description="Helical" evidence="7">
    <location>
        <begin position="215"/>
        <end position="235"/>
    </location>
</feature>
<dbReference type="InterPro" id="IPR000515">
    <property type="entry name" value="MetI-like"/>
</dbReference>
<dbReference type="Gene3D" id="1.10.3720.10">
    <property type="entry name" value="MetI-like"/>
    <property type="match status" value="1"/>
</dbReference>
<keyword evidence="5 7" id="KW-1133">Transmembrane helix</keyword>
<dbReference type="GO" id="GO:0005275">
    <property type="term" value="F:amine transmembrane transporter activity"/>
    <property type="evidence" value="ECO:0007669"/>
    <property type="project" value="TreeGrafter"/>
</dbReference>
<feature type="transmembrane region" description="Helical" evidence="7">
    <location>
        <begin position="43"/>
        <end position="62"/>
    </location>
</feature>
<comment type="caution">
    <text evidence="10">The sequence shown here is derived from an EMBL/GenBank/DDBJ whole genome shotgun (WGS) entry which is preliminary data.</text>
</comment>
<feature type="domain" description="ABC transmembrane type-1" evidence="9">
    <location>
        <begin position="89"/>
        <end position="268"/>
    </location>
</feature>
<feature type="transmembrane region" description="Helical" evidence="7">
    <location>
        <begin position="136"/>
        <end position="164"/>
    </location>
</feature>
<dbReference type="Proteomes" id="UP000561726">
    <property type="component" value="Unassembled WGS sequence"/>
</dbReference>
<protein>
    <submittedName>
        <fullName evidence="10">ABC-type proline/glycine betaine transport system permease subunit</fullName>
    </submittedName>
</protein>
<reference evidence="10 11" key="1">
    <citation type="submission" date="2020-08" db="EMBL/GenBank/DDBJ databases">
        <title>Sequencing the genomes of 1000 actinobacteria strains.</title>
        <authorList>
            <person name="Klenk H.-P."/>
        </authorList>
    </citation>
    <scope>NUCLEOTIDE SEQUENCE [LARGE SCALE GENOMIC DNA]</scope>
    <source>
        <strain evidence="10 11">DSM 21065</strain>
    </source>
</reference>
<evidence type="ECO:0000256" key="2">
    <source>
        <dbReference type="ARBA" id="ARBA00022448"/>
    </source>
</evidence>
<keyword evidence="4 7" id="KW-0812">Transmembrane</keyword>
<organism evidence="10 11">
    <name type="scientific">Cryobacterium roopkundense</name>
    <dbReference type="NCBI Taxonomy" id="1001240"/>
    <lineage>
        <taxon>Bacteria</taxon>
        <taxon>Bacillati</taxon>
        <taxon>Actinomycetota</taxon>
        <taxon>Actinomycetes</taxon>
        <taxon>Micrococcales</taxon>
        <taxon>Microbacteriaceae</taxon>
        <taxon>Cryobacterium</taxon>
    </lineage>
</organism>
<gene>
    <name evidence="10" type="ORF">BJ997_002295</name>
</gene>
<dbReference type="PANTHER" id="PTHR47737:SF1">
    <property type="entry name" value="GLYCINE BETAINE_PROLINE BETAINE TRANSPORT SYSTEM PERMEASE PROTEIN PROW"/>
    <property type="match status" value="1"/>
</dbReference>
<evidence type="ECO:0000256" key="6">
    <source>
        <dbReference type="ARBA" id="ARBA00023136"/>
    </source>
</evidence>
<comment type="subcellular location">
    <subcellularLocation>
        <location evidence="7">Cell membrane</location>
        <topology evidence="7">Multi-pass membrane protein</topology>
    </subcellularLocation>
    <subcellularLocation>
        <location evidence="1">Membrane</location>
        <topology evidence="1">Multi-pass membrane protein</topology>
    </subcellularLocation>
</comment>
<dbReference type="SUPFAM" id="SSF161098">
    <property type="entry name" value="MetI-like"/>
    <property type="match status" value="1"/>
</dbReference>
<feature type="region of interest" description="Disordered" evidence="8">
    <location>
        <begin position="285"/>
        <end position="323"/>
    </location>
</feature>
<dbReference type="Pfam" id="PF00528">
    <property type="entry name" value="BPD_transp_1"/>
    <property type="match status" value="1"/>
</dbReference>
<dbReference type="PANTHER" id="PTHR47737">
    <property type="entry name" value="GLYCINE BETAINE/PROLINE BETAINE TRANSPORT SYSTEM PERMEASE PROTEIN PROW"/>
    <property type="match status" value="1"/>
</dbReference>
<evidence type="ECO:0000313" key="10">
    <source>
        <dbReference type="EMBL" id="MBB5641747.1"/>
    </source>
</evidence>
<dbReference type="AlphaFoldDB" id="A0A7W8ZXE8"/>
<evidence type="ECO:0000313" key="11">
    <source>
        <dbReference type="Proteomes" id="UP000561726"/>
    </source>
</evidence>
<feature type="compositionally biased region" description="Low complexity" evidence="8">
    <location>
        <begin position="308"/>
        <end position="323"/>
    </location>
</feature>
<dbReference type="EMBL" id="JACHBQ010000001">
    <property type="protein sequence ID" value="MBB5641747.1"/>
    <property type="molecule type" value="Genomic_DNA"/>
</dbReference>
<dbReference type="PROSITE" id="PS50928">
    <property type="entry name" value="ABC_TM1"/>
    <property type="match status" value="1"/>
</dbReference>
<feature type="transmembrane region" description="Helical" evidence="7">
    <location>
        <begin position="247"/>
        <end position="264"/>
    </location>
</feature>
<dbReference type="GO" id="GO:0015226">
    <property type="term" value="F:carnitine transmembrane transporter activity"/>
    <property type="evidence" value="ECO:0007669"/>
    <property type="project" value="TreeGrafter"/>
</dbReference>
<keyword evidence="3" id="KW-1003">Cell membrane</keyword>
<sequence>MNDFRIPLGTWVEVVFDFVTQHFGFFFDFIRFTFAGAFEIVDYLLVTPPFWLIILLAAVLAYAVRGWKFFLGTIAGLLLIVGMNQWENAMATLSLVLVASVIALAMSIPLGILAAKSKTASSIIRPVLDFLQTMPAFVFLIPALLFFGVGEVPGIVATIIFAMAPGVRLTELGIRGVDPEVVEAGSAFGASPGRILRQIQLPLALPTIMAGINQVIMLSLSMVVIAGMVGAGALGAEIMTSLSRIDIVLGSEAGLAVVILAIFLDRVTAALGTGSTPLGRFIAARKGSTGSSTPPASTPPASAPPASAPVETAAVVTPERASV</sequence>
<evidence type="ECO:0000259" key="9">
    <source>
        <dbReference type="PROSITE" id="PS50928"/>
    </source>
</evidence>
<evidence type="ECO:0000256" key="3">
    <source>
        <dbReference type="ARBA" id="ARBA00022475"/>
    </source>
</evidence>
<dbReference type="FunFam" id="1.10.3720.10:FF:000001">
    <property type="entry name" value="Glycine betaine ABC transporter, permease"/>
    <property type="match status" value="1"/>
</dbReference>
<keyword evidence="2 7" id="KW-0813">Transport</keyword>
<feature type="compositionally biased region" description="Pro residues" evidence="8">
    <location>
        <begin position="296"/>
        <end position="307"/>
    </location>
</feature>
<comment type="similarity">
    <text evidence="7">Belongs to the binding-protein-dependent transport system permease family.</text>
</comment>